<dbReference type="Proteomes" id="UP000263268">
    <property type="component" value="Unassembled WGS sequence"/>
</dbReference>
<evidence type="ECO:0000313" key="1">
    <source>
        <dbReference type="EMBL" id="HCY80416.1"/>
    </source>
</evidence>
<protein>
    <submittedName>
        <fullName evidence="1">Uncharacterized protein</fullName>
    </submittedName>
</protein>
<dbReference type="AlphaFoldDB" id="A0A3D6BMA7"/>
<organism evidence="1 2">
    <name type="scientific">Xanthomarina gelatinilytica</name>
    <dbReference type="NCBI Taxonomy" id="1137281"/>
    <lineage>
        <taxon>Bacteria</taxon>
        <taxon>Pseudomonadati</taxon>
        <taxon>Bacteroidota</taxon>
        <taxon>Flavobacteriia</taxon>
        <taxon>Flavobacteriales</taxon>
        <taxon>Flavobacteriaceae</taxon>
        <taxon>Xanthomarina</taxon>
    </lineage>
</organism>
<name>A0A3D6BMA7_9FLAO</name>
<evidence type="ECO:0000313" key="2">
    <source>
        <dbReference type="Proteomes" id="UP000263268"/>
    </source>
</evidence>
<accession>A0A3D6BMA7</accession>
<dbReference type="EMBL" id="DPRK01000027">
    <property type="protein sequence ID" value="HCY80416.1"/>
    <property type="molecule type" value="Genomic_DNA"/>
</dbReference>
<sequence length="288" mass="31719">FYETDTFDDVTTVHRDGRTQKWGISYVNDSYKIFPQPCWRPEAGGFVGRNTDPTGDFIAYNIININCKPEYPINQRPPFWHNTSPSEYLQKDTKIDKPFNSTSWPNVAVLQSAPASMFGMPATSKTQKGYTRMSLFPSGRNIESAAEDSYEANFEFAKPKGNPSQPLFTTPNPNASLLPAQTVRIGQEITLNTPIGTVIGAISAPKNEPEVKILVPAGTGINVYTEVEIEGETLVMPTDGEDNTASNAPILPSEITTAYPMNTGPFRSAVNITDKVKVLNQTTFKLNI</sequence>
<gene>
    <name evidence="1" type="ORF">DHV22_01805</name>
</gene>
<feature type="non-terminal residue" evidence="1">
    <location>
        <position position="1"/>
    </location>
</feature>
<comment type="caution">
    <text evidence="1">The sequence shown here is derived from an EMBL/GenBank/DDBJ whole genome shotgun (WGS) entry which is preliminary data.</text>
</comment>
<proteinExistence type="predicted"/>
<reference evidence="1 2" key="1">
    <citation type="journal article" date="2018" name="Nat. Biotechnol.">
        <title>A standardized bacterial taxonomy based on genome phylogeny substantially revises the tree of life.</title>
        <authorList>
            <person name="Parks D.H."/>
            <person name="Chuvochina M."/>
            <person name="Waite D.W."/>
            <person name="Rinke C."/>
            <person name="Skarshewski A."/>
            <person name="Chaumeil P.A."/>
            <person name="Hugenholtz P."/>
        </authorList>
    </citation>
    <scope>NUCLEOTIDE SEQUENCE [LARGE SCALE GENOMIC DNA]</scope>
    <source>
        <strain evidence="1">UBA10227</strain>
    </source>
</reference>